<reference evidence="2" key="1">
    <citation type="submission" date="2016-10" db="EMBL/GenBank/DDBJ databases">
        <authorList>
            <person name="Varghese N."/>
            <person name="Submissions S."/>
        </authorList>
    </citation>
    <scope>NUCLEOTIDE SEQUENCE [LARGE SCALE GENOMIC DNA]</scope>
    <source>
        <strain evidence="2">DSM 4771</strain>
    </source>
</reference>
<sequence length="73" mass="8582">MNGILERAAGEKQNLEMVYMDGKGRMTQRIVRVVAVREETILGYCYWRKQVRSFKRDNILSVYPVEERKGMAL</sequence>
<organism evidence="1 2">
    <name type="scientific">Salimicrobium halophilum</name>
    <dbReference type="NCBI Taxonomy" id="86666"/>
    <lineage>
        <taxon>Bacteria</taxon>
        <taxon>Bacillati</taxon>
        <taxon>Bacillota</taxon>
        <taxon>Bacilli</taxon>
        <taxon>Bacillales</taxon>
        <taxon>Bacillaceae</taxon>
        <taxon>Salimicrobium</taxon>
    </lineage>
</organism>
<evidence type="ECO:0000313" key="1">
    <source>
        <dbReference type="EMBL" id="SDJ52850.1"/>
    </source>
</evidence>
<dbReference type="EMBL" id="FNEV01000006">
    <property type="protein sequence ID" value="SDJ52850.1"/>
    <property type="molecule type" value="Genomic_DNA"/>
</dbReference>
<evidence type="ECO:0008006" key="3">
    <source>
        <dbReference type="Google" id="ProtNLM"/>
    </source>
</evidence>
<dbReference type="RefSeq" id="WP_093193963.1">
    <property type="nucleotide sequence ID" value="NZ_FNEV01000006.1"/>
</dbReference>
<name>A0A1G8UIV8_9BACI</name>
<proteinExistence type="predicted"/>
<dbReference type="OrthoDB" id="2112405at2"/>
<accession>A0A1G8UIV8</accession>
<evidence type="ECO:0000313" key="2">
    <source>
        <dbReference type="Proteomes" id="UP000199225"/>
    </source>
</evidence>
<dbReference type="AlphaFoldDB" id="A0A1G8UIV8"/>
<dbReference type="Proteomes" id="UP000199225">
    <property type="component" value="Unassembled WGS sequence"/>
</dbReference>
<gene>
    <name evidence="1" type="ORF">SAMN04490247_2249</name>
</gene>
<keyword evidence="2" id="KW-1185">Reference proteome</keyword>
<protein>
    <recommendedName>
        <fullName evidence="3">WYL domain-containing protein</fullName>
    </recommendedName>
</protein>
<dbReference type="STRING" id="86666.SAMN04490247_2249"/>